<evidence type="ECO:0000256" key="1">
    <source>
        <dbReference type="ARBA" id="ARBA00004453"/>
    </source>
</evidence>
<dbReference type="InterPro" id="IPR001387">
    <property type="entry name" value="Cro/C1-type_HTH"/>
</dbReference>
<dbReference type="InterPro" id="IPR003115">
    <property type="entry name" value="ParB_N"/>
</dbReference>
<dbReference type="Pfam" id="PF23552">
    <property type="entry name" value="ParB_C"/>
    <property type="match status" value="1"/>
</dbReference>
<dbReference type="Proteomes" id="UP000269544">
    <property type="component" value="Chromosome"/>
</dbReference>
<dbReference type="GO" id="GO:0009295">
    <property type="term" value="C:nucleoid"/>
    <property type="evidence" value="ECO:0007669"/>
    <property type="project" value="UniProtKB-SubCell"/>
</dbReference>
<dbReference type="RefSeq" id="WP_126466266.1">
    <property type="nucleotide sequence ID" value="NZ_LR134523.1"/>
</dbReference>
<keyword evidence="3" id="KW-0159">Chromosome partition</keyword>
<dbReference type="PANTHER" id="PTHR33375:SF1">
    <property type="entry name" value="CHROMOSOME-PARTITIONING PROTEIN PARB-RELATED"/>
    <property type="match status" value="1"/>
</dbReference>
<sequence length="274" mass="31548">MEKKRGLGRGLDNFFNTVPLDSKEPDTLPITEIRPNPEQPRKRFGEEGIKELARSIEAVGVLQPLLVQREGEEIRLIAGERRLRAAKRAGLEDVPVRFIDVNEEEQDRISLIENIQREDLNPMEEAEGYEALRKKYGYTQEQLANLVGKSRPYVANSMRLMKLEPAVQEMLRNRDLTISQGKLLLGIKDGREQIKRAQKMIREQQTIEQSRKEAPREQKISPYYRSIEEQLMDRLGTKAQLKGNGKKGRLVIEYYSGDDLSRIVEMIMGGELDD</sequence>
<feature type="domain" description="HTH cro/C1-type" evidence="6">
    <location>
        <begin position="131"/>
        <end position="156"/>
    </location>
</feature>
<dbReference type="CDD" id="cd16393">
    <property type="entry name" value="SPO0J_N"/>
    <property type="match status" value="1"/>
</dbReference>
<dbReference type="PANTHER" id="PTHR33375">
    <property type="entry name" value="CHROMOSOME-PARTITIONING PROTEIN PARB-RELATED"/>
    <property type="match status" value="1"/>
</dbReference>
<dbReference type="Gene3D" id="3.90.1530.30">
    <property type="match status" value="1"/>
</dbReference>
<dbReference type="GO" id="GO:0003677">
    <property type="term" value="F:DNA binding"/>
    <property type="evidence" value="ECO:0007669"/>
    <property type="project" value="UniProtKB-KW"/>
</dbReference>
<evidence type="ECO:0000256" key="4">
    <source>
        <dbReference type="ARBA" id="ARBA00023125"/>
    </source>
</evidence>
<dbReference type="InterPro" id="IPR036086">
    <property type="entry name" value="ParB/Sulfiredoxin_sf"/>
</dbReference>
<evidence type="ECO:0000256" key="3">
    <source>
        <dbReference type="ARBA" id="ARBA00022829"/>
    </source>
</evidence>
<dbReference type="Gene3D" id="1.10.10.2830">
    <property type="match status" value="1"/>
</dbReference>
<dbReference type="FunFam" id="3.90.1530.30:FF:000001">
    <property type="entry name" value="Chromosome partitioning protein ParB"/>
    <property type="match status" value="1"/>
</dbReference>
<dbReference type="FunFam" id="1.10.10.2830:FF:000001">
    <property type="entry name" value="Chromosome partitioning protein ParB"/>
    <property type="match status" value="1"/>
</dbReference>
<dbReference type="GO" id="GO:0005694">
    <property type="term" value="C:chromosome"/>
    <property type="evidence" value="ECO:0007669"/>
    <property type="project" value="TreeGrafter"/>
</dbReference>
<accession>A0A3S4YQN6</accession>
<name>A0A3S4YQN6_9FIRM</name>
<evidence type="ECO:0000256" key="5">
    <source>
        <dbReference type="SAM" id="MobiDB-lite"/>
    </source>
</evidence>
<dbReference type="SUPFAM" id="SSF109709">
    <property type="entry name" value="KorB DNA-binding domain-like"/>
    <property type="match status" value="1"/>
</dbReference>
<dbReference type="GO" id="GO:0007059">
    <property type="term" value="P:chromosome segregation"/>
    <property type="evidence" value="ECO:0007669"/>
    <property type="project" value="UniProtKB-KW"/>
</dbReference>
<reference evidence="7 8" key="1">
    <citation type="submission" date="2018-12" db="EMBL/GenBank/DDBJ databases">
        <authorList>
            <consortium name="Pathogen Informatics"/>
        </authorList>
    </citation>
    <scope>NUCLEOTIDE SEQUENCE [LARGE SCALE GENOMIC DNA]</scope>
    <source>
        <strain evidence="7 8">NCTC13079</strain>
    </source>
</reference>
<dbReference type="InterPro" id="IPR050336">
    <property type="entry name" value="Chromosome_partition/occlusion"/>
</dbReference>
<dbReference type="EMBL" id="LR134523">
    <property type="protein sequence ID" value="VEJ36380.1"/>
    <property type="molecule type" value="Genomic_DNA"/>
</dbReference>
<dbReference type="NCBIfam" id="TIGR00180">
    <property type="entry name" value="parB_part"/>
    <property type="match status" value="1"/>
</dbReference>
<keyword evidence="4" id="KW-0238">DNA-binding</keyword>
<dbReference type="SUPFAM" id="SSF110849">
    <property type="entry name" value="ParB/Sulfiredoxin"/>
    <property type="match status" value="1"/>
</dbReference>
<dbReference type="SMART" id="SM00470">
    <property type="entry name" value="ParB"/>
    <property type="match status" value="1"/>
</dbReference>
<dbReference type="OrthoDB" id="9802051at2"/>
<dbReference type="PROSITE" id="PS50943">
    <property type="entry name" value="HTH_CROC1"/>
    <property type="match status" value="1"/>
</dbReference>
<dbReference type="GO" id="GO:0045881">
    <property type="term" value="P:positive regulation of sporulation resulting in formation of a cellular spore"/>
    <property type="evidence" value="ECO:0007669"/>
    <property type="project" value="TreeGrafter"/>
</dbReference>
<dbReference type="AlphaFoldDB" id="A0A3S4YQN6"/>
<dbReference type="Pfam" id="PF02195">
    <property type="entry name" value="ParB_N"/>
    <property type="match status" value="1"/>
</dbReference>
<dbReference type="Pfam" id="PF17762">
    <property type="entry name" value="HTH_ParB"/>
    <property type="match status" value="1"/>
</dbReference>
<feature type="region of interest" description="Disordered" evidence="5">
    <location>
        <begin position="18"/>
        <end position="43"/>
    </location>
</feature>
<dbReference type="InterPro" id="IPR041468">
    <property type="entry name" value="HTH_ParB/Spo0J"/>
</dbReference>
<dbReference type="KEGG" id="piv:NCTC13079_01586"/>
<protein>
    <submittedName>
        <fullName evidence="7">Probable chromosome-partitioning protein parB</fullName>
    </submittedName>
</protein>
<evidence type="ECO:0000259" key="6">
    <source>
        <dbReference type="PROSITE" id="PS50943"/>
    </source>
</evidence>
<organism evidence="7 8">
    <name type="scientific">Aedoeadaptatus ivorii</name>
    <dbReference type="NCBI Taxonomy" id="54006"/>
    <lineage>
        <taxon>Bacteria</taxon>
        <taxon>Bacillati</taxon>
        <taxon>Bacillota</taxon>
        <taxon>Tissierellia</taxon>
        <taxon>Tissierellales</taxon>
        <taxon>Peptoniphilaceae</taxon>
        <taxon>Aedoeadaptatus</taxon>
    </lineage>
</organism>
<gene>
    <name evidence="7" type="primary">parB</name>
    <name evidence="7" type="ORF">NCTC13079_01586</name>
</gene>
<evidence type="ECO:0000256" key="2">
    <source>
        <dbReference type="ARBA" id="ARBA00006295"/>
    </source>
</evidence>
<evidence type="ECO:0000313" key="7">
    <source>
        <dbReference type="EMBL" id="VEJ36380.1"/>
    </source>
</evidence>
<proteinExistence type="inferred from homology"/>
<evidence type="ECO:0000313" key="8">
    <source>
        <dbReference type="Proteomes" id="UP000269544"/>
    </source>
</evidence>
<comment type="similarity">
    <text evidence="2">Belongs to the ParB family.</text>
</comment>
<dbReference type="InterPro" id="IPR057240">
    <property type="entry name" value="ParB_dimer_C"/>
</dbReference>
<comment type="subcellular location">
    <subcellularLocation>
        <location evidence="1">Cytoplasm</location>
        <location evidence="1">Nucleoid</location>
    </subcellularLocation>
</comment>
<keyword evidence="8" id="KW-1185">Reference proteome</keyword>
<dbReference type="InterPro" id="IPR004437">
    <property type="entry name" value="ParB/RepB/Spo0J"/>
</dbReference>